<sequence length="255" mass="27242">MKGKINGTTLHYLEAGTEGEPILLVHGFPETSYAFHDVIPLLAEHHRVFAVDLRGFGDSDPGDNDSATAAEDLHQLIGHLGVGPVHLAGQDIAGGAVYRLAATHPEDVRSLIAVEMGLAGYGLEALADFTHGGAWHIGVLAAPGVPEMLLAGHEREFLKYLLPGDVEEFARSYSRPGGWRGAAGLYRSMLREGDELRALPALEMPVLAVNAFTIATMRQVAAKVTEVELDGVGHYVALEAPERLAHAVLDFTRGS</sequence>
<evidence type="ECO:0000313" key="3">
    <source>
        <dbReference type="Proteomes" id="UP000598996"/>
    </source>
</evidence>
<dbReference type="RefSeq" id="WP_202990422.1">
    <property type="nucleotide sequence ID" value="NZ_JAENHO010000002.1"/>
</dbReference>
<dbReference type="InterPro" id="IPR000639">
    <property type="entry name" value="Epox_hydrolase-like"/>
</dbReference>
<dbReference type="GO" id="GO:0016787">
    <property type="term" value="F:hydrolase activity"/>
    <property type="evidence" value="ECO:0007669"/>
    <property type="project" value="UniProtKB-KW"/>
</dbReference>
<dbReference type="InterPro" id="IPR050266">
    <property type="entry name" value="AB_hydrolase_sf"/>
</dbReference>
<dbReference type="SUPFAM" id="SSF53474">
    <property type="entry name" value="alpha/beta-Hydrolases"/>
    <property type="match status" value="1"/>
</dbReference>
<proteinExistence type="predicted"/>
<gene>
    <name evidence="2" type="ORF">JKJ07_07130</name>
</gene>
<organism evidence="2 3">
    <name type="scientific">Paractinoplanes lichenicola</name>
    <dbReference type="NCBI Taxonomy" id="2802976"/>
    <lineage>
        <taxon>Bacteria</taxon>
        <taxon>Bacillati</taxon>
        <taxon>Actinomycetota</taxon>
        <taxon>Actinomycetes</taxon>
        <taxon>Micromonosporales</taxon>
        <taxon>Micromonosporaceae</taxon>
        <taxon>Paractinoplanes</taxon>
    </lineage>
</organism>
<dbReference type="PRINTS" id="PR00111">
    <property type="entry name" value="ABHYDROLASE"/>
</dbReference>
<feature type="domain" description="AB hydrolase-1" evidence="1">
    <location>
        <begin position="21"/>
        <end position="209"/>
    </location>
</feature>
<dbReference type="EMBL" id="JAENHO010000002">
    <property type="protein sequence ID" value="MBL7254079.1"/>
    <property type="molecule type" value="Genomic_DNA"/>
</dbReference>
<dbReference type="PANTHER" id="PTHR43798">
    <property type="entry name" value="MONOACYLGLYCEROL LIPASE"/>
    <property type="match status" value="1"/>
</dbReference>
<dbReference type="Proteomes" id="UP000598996">
    <property type="component" value="Unassembled WGS sequence"/>
</dbReference>
<dbReference type="Pfam" id="PF00561">
    <property type="entry name" value="Abhydrolase_1"/>
    <property type="match status" value="1"/>
</dbReference>
<dbReference type="Gene3D" id="3.40.50.1820">
    <property type="entry name" value="alpha/beta hydrolase"/>
    <property type="match status" value="1"/>
</dbReference>
<evidence type="ECO:0000313" key="2">
    <source>
        <dbReference type="EMBL" id="MBL7254079.1"/>
    </source>
</evidence>
<dbReference type="InterPro" id="IPR000073">
    <property type="entry name" value="AB_hydrolase_1"/>
</dbReference>
<dbReference type="PRINTS" id="PR00412">
    <property type="entry name" value="EPOXHYDRLASE"/>
</dbReference>
<keyword evidence="2" id="KW-0378">Hydrolase</keyword>
<reference evidence="2 3" key="1">
    <citation type="submission" date="2021-01" db="EMBL/GenBank/DDBJ databases">
        <title>Actinoplanes sp. nov. LDG1-01 isolated from lichen.</title>
        <authorList>
            <person name="Saeng-In P."/>
            <person name="Phongsopitanun W."/>
            <person name="Kanchanasin P."/>
            <person name="Yuki M."/>
            <person name="Kudo T."/>
            <person name="Ohkuma M."/>
            <person name="Tanasupawat S."/>
        </authorList>
    </citation>
    <scope>NUCLEOTIDE SEQUENCE [LARGE SCALE GENOMIC DNA]</scope>
    <source>
        <strain evidence="2 3">LDG1-01</strain>
    </source>
</reference>
<keyword evidence="3" id="KW-1185">Reference proteome</keyword>
<name>A0ABS1VHA1_9ACTN</name>
<dbReference type="InterPro" id="IPR029058">
    <property type="entry name" value="AB_hydrolase_fold"/>
</dbReference>
<accession>A0ABS1VHA1</accession>
<evidence type="ECO:0000259" key="1">
    <source>
        <dbReference type="Pfam" id="PF00561"/>
    </source>
</evidence>
<comment type="caution">
    <text evidence="2">The sequence shown here is derived from an EMBL/GenBank/DDBJ whole genome shotgun (WGS) entry which is preliminary data.</text>
</comment>
<dbReference type="PANTHER" id="PTHR43798:SF33">
    <property type="entry name" value="HYDROLASE, PUTATIVE (AFU_ORTHOLOGUE AFUA_2G14860)-RELATED"/>
    <property type="match status" value="1"/>
</dbReference>
<protein>
    <submittedName>
        <fullName evidence="2">Alpha/beta hydrolase</fullName>
    </submittedName>
</protein>